<sequence>MTGPDRHGEPPDEAVPANAAVPADEAAPAEKAVPADEEAPDAELPRLPPLFEAVLSIGGDIELPATLQGVVDQATSLTGARCGVLAVLDLLYGRPPELWTAGVGAADRSRLRRRPHGHDGLLGVLGRAAQPVRFTEPALPGAEAWLGMPVRVDETVYALLYLAEDPAAPFTEHDSQILRLIAAHAGVAVGNAQLYETARQREHWIAGTAAVTTALLTGEGSADALTIVAEQARRLADADAGVILQPTAEGGMEVVTAATDRDPGGLIGTTIEPGSEILEQLLAGEPVFIDGSTNDPRLGGQVTAHRFGPSMLLPLEADGRLIGTLALPRRLRGRPYTHVERLLAAQFASQAALALVLGEMQRSRERLAVFEDRDRIARDLHDLVVQRLFATSMMLESTERRSGEDGVRHLLGRAVDELGSTIQEVRTTIFTLQQPPADAPTTFRGRVLLETAGAAAVLGFQPSVQFSGALDHVVGDLATGRLLATLRRALATASRRGGVSRIEVSVAAVPLPDGRPGVRLRVHDDGRPDESPPSGSPGSGEHTSGTTVERDPDGGTTVTWESPL</sequence>
<evidence type="ECO:0000259" key="5">
    <source>
        <dbReference type="SMART" id="SM00065"/>
    </source>
</evidence>
<keyword evidence="2" id="KW-0418">Kinase</keyword>
<dbReference type="PANTHER" id="PTHR24421">
    <property type="entry name" value="NITRATE/NITRITE SENSOR PROTEIN NARX-RELATED"/>
    <property type="match status" value="1"/>
</dbReference>
<feature type="compositionally biased region" description="Low complexity" evidence="4">
    <location>
        <begin position="14"/>
        <end position="32"/>
    </location>
</feature>
<dbReference type="Gene3D" id="1.20.5.1930">
    <property type="match status" value="1"/>
</dbReference>
<evidence type="ECO:0000256" key="3">
    <source>
        <dbReference type="ARBA" id="ARBA00023012"/>
    </source>
</evidence>
<feature type="region of interest" description="Disordered" evidence="4">
    <location>
        <begin position="1"/>
        <end position="45"/>
    </location>
</feature>
<dbReference type="Pfam" id="PF01590">
    <property type="entry name" value="GAF"/>
    <property type="match status" value="2"/>
</dbReference>
<proteinExistence type="predicted"/>
<dbReference type="InterPro" id="IPR029016">
    <property type="entry name" value="GAF-like_dom_sf"/>
</dbReference>
<reference evidence="6 7" key="1">
    <citation type="submission" date="2020-04" db="EMBL/GenBank/DDBJ databases">
        <title>Phylogenetic Diversity and Antibacterial Activity against Ralstonia solanacearum of Endophytic Actinomycete Isolated from Moss.</title>
        <authorList>
            <person name="Zhuang X."/>
        </authorList>
    </citation>
    <scope>NUCLEOTIDE SEQUENCE [LARGE SCALE GENOMIC DNA]</scope>
    <source>
        <strain evidence="6 7">LD120</strain>
    </source>
</reference>
<dbReference type="Proteomes" id="UP000772196">
    <property type="component" value="Unassembled WGS sequence"/>
</dbReference>
<dbReference type="InterPro" id="IPR011712">
    <property type="entry name" value="Sig_transdc_His_kin_sub3_dim/P"/>
</dbReference>
<evidence type="ECO:0000256" key="1">
    <source>
        <dbReference type="ARBA" id="ARBA00022679"/>
    </source>
</evidence>
<dbReference type="SMART" id="SM00065">
    <property type="entry name" value="GAF"/>
    <property type="match status" value="2"/>
</dbReference>
<evidence type="ECO:0000256" key="2">
    <source>
        <dbReference type="ARBA" id="ARBA00022777"/>
    </source>
</evidence>
<feature type="region of interest" description="Disordered" evidence="4">
    <location>
        <begin position="513"/>
        <end position="564"/>
    </location>
</feature>
<keyword evidence="3" id="KW-0902">Two-component regulatory system</keyword>
<protein>
    <submittedName>
        <fullName evidence="6">GAF domain-containing protein</fullName>
    </submittedName>
</protein>
<name>A0ABX1H439_9ACTN</name>
<keyword evidence="1" id="KW-0808">Transferase</keyword>
<feature type="domain" description="GAF" evidence="5">
    <location>
        <begin position="62"/>
        <end position="199"/>
    </location>
</feature>
<dbReference type="InterPro" id="IPR003018">
    <property type="entry name" value="GAF"/>
</dbReference>
<feature type="compositionally biased region" description="Basic and acidic residues" evidence="4">
    <location>
        <begin position="521"/>
        <end position="530"/>
    </location>
</feature>
<dbReference type="Pfam" id="PF07730">
    <property type="entry name" value="HisKA_3"/>
    <property type="match status" value="1"/>
</dbReference>
<organism evidence="6 7">
    <name type="scientific">Streptomyces physcomitrii</name>
    <dbReference type="NCBI Taxonomy" id="2724184"/>
    <lineage>
        <taxon>Bacteria</taxon>
        <taxon>Bacillati</taxon>
        <taxon>Actinomycetota</taxon>
        <taxon>Actinomycetes</taxon>
        <taxon>Kitasatosporales</taxon>
        <taxon>Streptomycetaceae</taxon>
        <taxon>Streptomyces</taxon>
    </lineage>
</organism>
<dbReference type="RefSeq" id="WP_168540763.1">
    <property type="nucleotide sequence ID" value="NZ_JAAWWP010000010.1"/>
</dbReference>
<feature type="domain" description="GAF" evidence="5">
    <location>
        <begin position="220"/>
        <end position="365"/>
    </location>
</feature>
<accession>A0ABX1H439</accession>
<dbReference type="SUPFAM" id="SSF55781">
    <property type="entry name" value="GAF domain-like"/>
    <property type="match status" value="2"/>
</dbReference>
<evidence type="ECO:0000256" key="4">
    <source>
        <dbReference type="SAM" id="MobiDB-lite"/>
    </source>
</evidence>
<evidence type="ECO:0000313" key="6">
    <source>
        <dbReference type="EMBL" id="NKI43127.1"/>
    </source>
</evidence>
<comment type="caution">
    <text evidence="6">The sequence shown here is derived from an EMBL/GenBank/DDBJ whole genome shotgun (WGS) entry which is preliminary data.</text>
</comment>
<dbReference type="PANTHER" id="PTHR24421:SF56">
    <property type="entry name" value="OXYGEN SENSOR HISTIDINE KINASE RESPONSE REGULATOR DOST"/>
    <property type="match status" value="1"/>
</dbReference>
<keyword evidence="7" id="KW-1185">Reference proteome</keyword>
<feature type="compositionally biased region" description="Basic and acidic residues" evidence="4">
    <location>
        <begin position="1"/>
        <end position="10"/>
    </location>
</feature>
<dbReference type="Gene3D" id="3.30.450.40">
    <property type="match status" value="2"/>
</dbReference>
<dbReference type="EMBL" id="JAAWWP010000010">
    <property type="protein sequence ID" value="NKI43127.1"/>
    <property type="molecule type" value="Genomic_DNA"/>
</dbReference>
<evidence type="ECO:0000313" key="7">
    <source>
        <dbReference type="Proteomes" id="UP000772196"/>
    </source>
</evidence>
<dbReference type="InterPro" id="IPR050482">
    <property type="entry name" value="Sensor_HK_TwoCompSys"/>
</dbReference>
<gene>
    <name evidence="6" type="ORF">HFV08_18160</name>
</gene>